<dbReference type="AlphaFoldDB" id="A0A6J5CMX9"/>
<evidence type="ECO:0000256" key="3">
    <source>
        <dbReference type="ARBA" id="ARBA00022670"/>
    </source>
</evidence>
<evidence type="ECO:0000256" key="7">
    <source>
        <dbReference type="ARBA" id="ARBA00022989"/>
    </source>
</evidence>
<keyword evidence="6 9" id="KW-0378">Hydrolase</keyword>
<keyword evidence="4 9" id="KW-0812">Transmembrane</keyword>
<comment type="function">
    <text evidence="9 10">This protein specifically catalyzes the removal of signal peptides from prolipoproteins.</text>
</comment>
<dbReference type="PROSITE" id="PS00855">
    <property type="entry name" value="SPASE_II"/>
    <property type="match status" value="1"/>
</dbReference>
<evidence type="ECO:0000256" key="4">
    <source>
        <dbReference type="ARBA" id="ARBA00022692"/>
    </source>
</evidence>
<feature type="transmembrane region" description="Helical" evidence="9">
    <location>
        <begin position="133"/>
        <end position="157"/>
    </location>
</feature>
<keyword evidence="12" id="KW-0449">Lipoprotein</keyword>
<proteinExistence type="inferred from homology"/>
<keyword evidence="3 9" id="KW-0645">Protease</keyword>
<comment type="pathway">
    <text evidence="9">Protein modification; lipoprotein biosynthesis (signal peptide cleavage).</text>
</comment>
<dbReference type="PANTHER" id="PTHR33695">
    <property type="entry name" value="LIPOPROTEIN SIGNAL PEPTIDASE"/>
    <property type="match status" value="1"/>
</dbReference>
<dbReference type="EC" id="3.4.23.36" evidence="9"/>
<feature type="active site" evidence="9">
    <location>
        <position position="142"/>
    </location>
</feature>
<comment type="similarity">
    <text evidence="1 9 11">Belongs to the peptidase A8 family.</text>
</comment>
<dbReference type="Pfam" id="PF01252">
    <property type="entry name" value="Peptidase_A8"/>
    <property type="match status" value="1"/>
</dbReference>
<comment type="caution">
    <text evidence="9">Lacks conserved residue(s) required for the propagation of feature annotation.</text>
</comment>
<dbReference type="Proteomes" id="UP000494249">
    <property type="component" value="Unassembled WGS sequence"/>
</dbReference>
<sequence length="172" mass="18476">MTTKQRFATALVCALAWIVIDQFTKALFKQILSPGEVVSLFAGSLLVLPTYNDGAFLSLGAHMSGAMRAAILVFGVLAILIGLVGWLLRSSRLGRVDVMAIACILGGGLSNLVDRCVYDGRVFDFLNVGIGRLRTGIFNVADIGIMLGVALLLLSSVKRKPTLPRDRNSLRI</sequence>
<feature type="active site" evidence="9">
    <location>
        <position position="124"/>
    </location>
</feature>
<protein>
    <recommendedName>
        <fullName evidence="9">Lipoprotein signal peptidase</fullName>
        <ecNumber evidence="9">3.4.23.36</ecNumber>
    </recommendedName>
    <alternativeName>
        <fullName evidence="9">Prolipoprotein signal peptidase</fullName>
    </alternativeName>
    <alternativeName>
        <fullName evidence="9">Signal peptidase II</fullName>
        <shortName evidence="9">SPase II</shortName>
    </alternativeName>
</protein>
<evidence type="ECO:0000256" key="9">
    <source>
        <dbReference type="HAMAP-Rule" id="MF_00161"/>
    </source>
</evidence>
<organism evidence="12 13">
    <name type="scientific">Paraburkholderia phenoliruptrix</name>
    <dbReference type="NCBI Taxonomy" id="252970"/>
    <lineage>
        <taxon>Bacteria</taxon>
        <taxon>Pseudomonadati</taxon>
        <taxon>Pseudomonadota</taxon>
        <taxon>Betaproteobacteria</taxon>
        <taxon>Burkholderiales</taxon>
        <taxon>Burkholderiaceae</taxon>
        <taxon>Paraburkholderia</taxon>
    </lineage>
</organism>
<keyword evidence="5 9" id="KW-0064">Aspartyl protease</keyword>
<feature type="transmembrane region" description="Helical" evidence="9">
    <location>
        <begin position="95"/>
        <end position="113"/>
    </location>
</feature>
<dbReference type="GO" id="GO:0004190">
    <property type="term" value="F:aspartic-type endopeptidase activity"/>
    <property type="evidence" value="ECO:0007669"/>
    <property type="project" value="UniProtKB-UniRule"/>
</dbReference>
<comment type="subcellular location">
    <subcellularLocation>
        <location evidence="9">Cell membrane</location>
        <topology evidence="9">Multi-pass membrane protein</topology>
    </subcellularLocation>
</comment>
<evidence type="ECO:0000256" key="8">
    <source>
        <dbReference type="ARBA" id="ARBA00023136"/>
    </source>
</evidence>
<evidence type="ECO:0000256" key="1">
    <source>
        <dbReference type="ARBA" id="ARBA00006139"/>
    </source>
</evidence>
<dbReference type="GO" id="GO:0005886">
    <property type="term" value="C:plasma membrane"/>
    <property type="evidence" value="ECO:0007669"/>
    <property type="project" value="UniProtKB-SubCell"/>
</dbReference>
<keyword evidence="8 9" id="KW-0472">Membrane</keyword>
<dbReference type="GO" id="GO:0006508">
    <property type="term" value="P:proteolysis"/>
    <property type="evidence" value="ECO:0007669"/>
    <property type="project" value="UniProtKB-KW"/>
</dbReference>
<evidence type="ECO:0000313" key="12">
    <source>
        <dbReference type="EMBL" id="CAB3739656.1"/>
    </source>
</evidence>
<name>A0A6J5CMX9_9BURK</name>
<evidence type="ECO:0000256" key="10">
    <source>
        <dbReference type="RuleBase" id="RU000594"/>
    </source>
</evidence>
<accession>A0A6J5CMX9</accession>
<keyword evidence="2 9" id="KW-1003">Cell membrane</keyword>
<gene>
    <name evidence="12" type="primary">lspA_2</name>
    <name evidence="9" type="synonym">lspA</name>
    <name evidence="12" type="ORF">LMG22037_06313</name>
</gene>
<dbReference type="PANTHER" id="PTHR33695:SF1">
    <property type="entry name" value="LIPOPROTEIN SIGNAL PEPTIDASE"/>
    <property type="match status" value="1"/>
</dbReference>
<evidence type="ECO:0000313" key="13">
    <source>
        <dbReference type="Proteomes" id="UP000494249"/>
    </source>
</evidence>
<feature type="transmembrane region" description="Helical" evidence="9">
    <location>
        <begin position="66"/>
        <end position="88"/>
    </location>
</feature>
<evidence type="ECO:0000256" key="2">
    <source>
        <dbReference type="ARBA" id="ARBA00022475"/>
    </source>
</evidence>
<dbReference type="HAMAP" id="MF_00161">
    <property type="entry name" value="LspA"/>
    <property type="match status" value="1"/>
</dbReference>
<dbReference type="PRINTS" id="PR00781">
    <property type="entry name" value="LIPOSIGPTASE"/>
</dbReference>
<dbReference type="EMBL" id="CADIKB010000062">
    <property type="protein sequence ID" value="CAB3739656.1"/>
    <property type="molecule type" value="Genomic_DNA"/>
</dbReference>
<reference evidence="12 13" key="1">
    <citation type="submission" date="2020-04" db="EMBL/GenBank/DDBJ databases">
        <authorList>
            <person name="De Canck E."/>
        </authorList>
    </citation>
    <scope>NUCLEOTIDE SEQUENCE [LARGE SCALE GENOMIC DNA]</scope>
    <source>
        <strain evidence="12 13">LMG 22037</strain>
    </source>
</reference>
<keyword evidence="7 9" id="KW-1133">Transmembrane helix</keyword>
<comment type="catalytic activity">
    <reaction evidence="9 10">
        <text>Release of signal peptides from bacterial membrane prolipoproteins. Hydrolyzes -Xaa-Yaa-Zaa-|-(S,diacylglyceryl)Cys-, in which Xaa is hydrophobic (preferably Leu), and Yaa (Ala or Ser) and Zaa (Gly or Ala) have small, neutral side chains.</text>
        <dbReference type="EC" id="3.4.23.36"/>
    </reaction>
</comment>
<dbReference type="NCBIfam" id="TIGR00077">
    <property type="entry name" value="lspA"/>
    <property type="match status" value="1"/>
</dbReference>
<dbReference type="UniPathway" id="UPA00665"/>
<evidence type="ECO:0000256" key="5">
    <source>
        <dbReference type="ARBA" id="ARBA00022750"/>
    </source>
</evidence>
<dbReference type="InterPro" id="IPR001872">
    <property type="entry name" value="Peptidase_A8"/>
</dbReference>
<dbReference type="RefSeq" id="WP_035481322.1">
    <property type="nucleotide sequence ID" value="NZ_CADFGL010000058.1"/>
</dbReference>
<evidence type="ECO:0000256" key="6">
    <source>
        <dbReference type="ARBA" id="ARBA00022801"/>
    </source>
</evidence>
<evidence type="ECO:0000256" key="11">
    <source>
        <dbReference type="RuleBase" id="RU004181"/>
    </source>
</evidence>